<evidence type="ECO:0008006" key="4">
    <source>
        <dbReference type="Google" id="ProtNLM"/>
    </source>
</evidence>
<sequence>MNLYLSHRSALMFWRAWSASRAISLRAFHDLRKTDGSLFPGRLYGATAALRTCASSDEDVRNLLCHVADSEVKAWMRACLEEEGALVHVLVERGEGTRNSHKIVRHRSALVYPRGAFIGVAPHLFICSPELVFVQMAASLSFGELLALGYELCGCYPLDRPDGAALVRRPLTSPARLAAFCAQMEKARCVKVARVAARQVRAKSGSPMETELAIAAFTSVQRGGLGVEPASLNAPIALSRAARRATGLNRVVGDFYWREARFLIEYDGREAHASEHRRAHDSRKHDALAMDGIELMTVTAPQFRNVTQSIALLDNAARRIGKPKRKRKQGHLQKHMALRAQARRYHRESLSQKDGGHGLGA</sequence>
<reference evidence="2 3" key="1">
    <citation type="submission" date="2019-12" db="EMBL/GenBank/DDBJ databases">
        <title>Microbes associate with the intestines of laboratory mice.</title>
        <authorList>
            <person name="Navarre W."/>
            <person name="Wong E."/>
        </authorList>
    </citation>
    <scope>NUCLEOTIDE SEQUENCE [LARGE SCALE GENOMIC DNA]</scope>
    <source>
        <strain evidence="2 3">NM66_B29</strain>
    </source>
</reference>
<gene>
    <name evidence="2" type="ORF">GKZ27_03940</name>
</gene>
<comment type="caution">
    <text evidence="2">The sequence shown here is derived from an EMBL/GenBank/DDBJ whole genome shotgun (WGS) entry which is preliminary data.</text>
</comment>
<protein>
    <recommendedName>
        <fullName evidence="4">DUF559 domain-containing protein</fullName>
    </recommendedName>
</protein>
<dbReference type="Proteomes" id="UP000463388">
    <property type="component" value="Unassembled WGS sequence"/>
</dbReference>
<organism evidence="2 3">
    <name type="scientific">Adlercreutzia mucosicola</name>
    <dbReference type="NCBI Taxonomy" id="580026"/>
    <lineage>
        <taxon>Bacteria</taxon>
        <taxon>Bacillati</taxon>
        <taxon>Actinomycetota</taxon>
        <taxon>Coriobacteriia</taxon>
        <taxon>Eggerthellales</taxon>
        <taxon>Eggerthellaceae</taxon>
        <taxon>Adlercreutzia</taxon>
    </lineage>
</organism>
<dbReference type="Gene3D" id="3.40.960.10">
    <property type="entry name" value="VSR Endonuclease"/>
    <property type="match status" value="1"/>
</dbReference>
<name>A0A6N8JL61_9ACTN</name>
<proteinExistence type="predicted"/>
<dbReference type="OrthoDB" id="3173905at2"/>
<feature type="region of interest" description="Disordered" evidence="1">
    <location>
        <begin position="342"/>
        <end position="361"/>
    </location>
</feature>
<accession>A0A6N8JL61</accession>
<evidence type="ECO:0000313" key="3">
    <source>
        <dbReference type="Proteomes" id="UP000463388"/>
    </source>
</evidence>
<evidence type="ECO:0000256" key="1">
    <source>
        <dbReference type="SAM" id="MobiDB-lite"/>
    </source>
</evidence>
<keyword evidence="3" id="KW-1185">Reference proteome</keyword>
<dbReference type="AlphaFoldDB" id="A0A6N8JL61"/>
<dbReference type="EMBL" id="WSRR01000005">
    <property type="protein sequence ID" value="MVX60613.1"/>
    <property type="molecule type" value="Genomic_DNA"/>
</dbReference>
<evidence type="ECO:0000313" key="2">
    <source>
        <dbReference type="EMBL" id="MVX60613.1"/>
    </source>
</evidence>
<dbReference type="RefSeq" id="WP_160345198.1">
    <property type="nucleotide sequence ID" value="NZ_WSRR01000005.1"/>
</dbReference>
<feature type="compositionally biased region" description="Basic and acidic residues" evidence="1">
    <location>
        <begin position="347"/>
        <end position="361"/>
    </location>
</feature>